<dbReference type="InterPro" id="IPR036514">
    <property type="entry name" value="SGNH_hydro_sf"/>
</dbReference>
<evidence type="ECO:0000313" key="2">
    <source>
        <dbReference type="EMBL" id="GGF34109.1"/>
    </source>
</evidence>
<dbReference type="CDD" id="cd01832">
    <property type="entry name" value="SGNH_hydrolase_like_1"/>
    <property type="match status" value="1"/>
</dbReference>
<dbReference type="Pfam" id="PF13472">
    <property type="entry name" value="Lipase_GDSL_2"/>
    <property type="match status" value="1"/>
</dbReference>
<sequence length="201" mass="21488">MRGVDLCAIGDSFVEGRGDTGTDGAFRGWVPRLAGQLGLRSTRVRNLGEHGATTAMVCADQLARAVAGRPPLVGVIVGVNDLVSDYHPRRFAENLSTIHSTLNATGATVFTASYPDIPGRLPVPPAFTELLRDRFARANEVLADVCRDTGTLLLDIAVESRWDSDAVWSEDGLHPNASGHSLFAQTVAERIAHTRDTDLAA</sequence>
<name>A0ABQ1V3Y2_9NOCA</name>
<dbReference type="PANTHER" id="PTHR43784:SF2">
    <property type="entry name" value="GDSL-LIKE LIPASE_ACYLHYDROLASE, PUTATIVE (AFU_ORTHOLOGUE AFUA_2G00820)-RELATED"/>
    <property type="match status" value="1"/>
</dbReference>
<dbReference type="SUPFAM" id="SSF52266">
    <property type="entry name" value="SGNH hydrolase"/>
    <property type="match status" value="1"/>
</dbReference>
<dbReference type="InterPro" id="IPR013830">
    <property type="entry name" value="SGNH_hydro"/>
</dbReference>
<proteinExistence type="predicted"/>
<gene>
    <name evidence="2" type="ORF">GCM10007298_32400</name>
</gene>
<dbReference type="EMBL" id="BMCS01000002">
    <property type="protein sequence ID" value="GGF34109.1"/>
    <property type="molecule type" value="Genomic_DNA"/>
</dbReference>
<reference evidence="3" key="1">
    <citation type="journal article" date="2019" name="Int. J. Syst. Evol. Microbiol.">
        <title>The Global Catalogue of Microorganisms (GCM) 10K type strain sequencing project: providing services to taxonomists for standard genome sequencing and annotation.</title>
        <authorList>
            <consortium name="The Broad Institute Genomics Platform"/>
            <consortium name="The Broad Institute Genome Sequencing Center for Infectious Disease"/>
            <person name="Wu L."/>
            <person name="Ma J."/>
        </authorList>
    </citation>
    <scope>NUCLEOTIDE SEQUENCE [LARGE SCALE GENOMIC DNA]</scope>
    <source>
        <strain evidence="3">CCM 7855</strain>
    </source>
</reference>
<dbReference type="PANTHER" id="PTHR43784">
    <property type="entry name" value="GDSL-LIKE LIPASE/ACYLHYDROLASE, PUTATIVE (AFU_ORTHOLOGUE AFUA_2G00820)-RELATED"/>
    <property type="match status" value="1"/>
</dbReference>
<keyword evidence="3" id="KW-1185">Reference proteome</keyword>
<dbReference type="RefSeq" id="WP_188490971.1">
    <property type="nucleotide sequence ID" value="NZ_BMCS01000002.1"/>
</dbReference>
<dbReference type="Proteomes" id="UP000632454">
    <property type="component" value="Unassembled WGS sequence"/>
</dbReference>
<protein>
    <recommendedName>
        <fullName evidence="1">SGNH hydrolase-type esterase domain-containing protein</fullName>
    </recommendedName>
</protein>
<dbReference type="Gene3D" id="3.40.50.1110">
    <property type="entry name" value="SGNH hydrolase"/>
    <property type="match status" value="1"/>
</dbReference>
<evidence type="ECO:0000259" key="1">
    <source>
        <dbReference type="Pfam" id="PF13472"/>
    </source>
</evidence>
<comment type="caution">
    <text evidence="2">The sequence shown here is derived from an EMBL/GenBank/DDBJ whole genome shotgun (WGS) entry which is preliminary data.</text>
</comment>
<evidence type="ECO:0000313" key="3">
    <source>
        <dbReference type="Proteomes" id="UP000632454"/>
    </source>
</evidence>
<feature type="domain" description="SGNH hydrolase-type esterase" evidence="1">
    <location>
        <begin position="8"/>
        <end position="181"/>
    </location>
</feature>
<accession>A0ABQ1V3Y2</accession>
<dbReference type="InterPro" id="IPR053140">
    <property type="entry name" value="GDSL_Rv0518-like"/>
</dbReference>
<organism evidence="2 3">
    <name type="scientific">Williamsia phyllosphaerae</name>
    <dbReference type="NCBI Taxonomy" id="885042"/>
    <lineage>
        <taxon>Bacteria</taxon>
        <taxon>Bacillati</taxon>
        <taxon>Actinomycetota</taxon>
        <taxon>Actinomycetes</taxon>
        <taxon>Mycobacteriales</taxon>
        <taxon>Nocardiaceae</taxon>
        <taxon>Williamsia</taxon>
    </lineage>
</organism>